<dbReference type="AlphaFoldDB" id="A0A382T5Q3"/>
<protein>
    <submittedName>
        <fullName evidence="2">Uncharacterized protein</fullName>
    </submittedName>
</protein>
<reference evidence="2" key="1">
    <citation type="submission" date="2018-05" db="EMBL/GenBank/DDBJ databases">
        <authorList>
            <person name="Lanie J.A."/>
            <person name="Ng W.-L."/>
            <person name="Kazmierczak K.M."/>
            <person name="Andrzejewski T.M."/>
            <person name="Davidsen T.M."/>
            <person name="Wayne K.J."/>
            <person name="Tettelin H."/>
            <person name="Glass J.I."/>
            <person name="Rusch D."/>
            <person name="Podicherti R."/>
            <person name="Tsui H.-C.T."/>
            <person name="Winkler M.E."/>
        </authorList>
    </citation>
    <scope>NUCLEOTIDE SEQUENCE</scope>
</reference>
<dbReference type="EMBL" id="UINC01134073">
    <property type="protein sequence ID" value="SVD17386.1"/>
    <property type="molecule type" value="Genomic_DNA"/>
</dbReference>
<sequence>MADNKEVKFTDEEMQQLADVQTSYQNIQMRMGNLKMQQVSYEKQGEALNDLEDTLLTELETLQGNEQTLAQSFNEKYGVGQLDPATGVFTPAPSAEAETPAEDA</sequence>
<feature type="region of interest" description="Disordered" evidence="1">
    <location>
        <begin position="84"/>
        <end position="104"/>
    </location>
</feature>
<proteinExistence type="predicted"/>
<organism evidence="2">
    <name type="scientific">marine metagenome</name>
    <dbReference type="NCBI Taxonomy" id="408172"/>
    <lineage>
        <taxon>unclassified sequences</taxon>
        <taxon>metagenomes</taxon>
        <taxon>ecological metagenomes</taxon>
    </lineage>
</organism>
<evidence type="ECO:0000313" key="2">
    <source>
        <dbReference type="EMBL" id="SVD17386.1"/>
    </source>
</evidence>
<evidence type="ECO:0000256" key="1">
    <source>
        <dbReference type="SAM" id="MobiDB-lite"/>
    </source>
</evidence>
<gene>
    <name evidence="2" type="ORF">METZ01_LOCUS370240</name>
</gene>
<name>A0A382T5Q3_9ZZZZ</name>
<accession>A0A382T5Q3</accession>